<dbReference type="Gene3D" id="2.20.200.10">
    <property type="entry name" value="Outer membrane efflux proteins (OEP)"/>
    <property type="match status" value="1"/>
</dbReference>
<feature type="compositionally biased region" description="Low complexity" evidence="3">
    <location>
        <begin position="498"/>
        <end position="510"/>
    </location>
</feature>
<evidence type="ECO:0000313" key="4">
    <source>
        <dbReference type="EMBL" id="BBU69463.1"/>
    </source>
</evidence>
<dbReference type="GO" id="GO:0015562">
    <property type="term" value="F:efflux transmembrane transporter activity"/>
    <property type="evidence" value="ECO:0007669"/>
    <property type="project" value="InterPro"/>
</dbReference>
<keyword evidence="2" id="KW-0472">Membrane</keyword>
<dbReference type="SUPFAM" id="SSF56954">
    <property type="entry name" value="Outer membrane efflux proteins (OEP)"/>
    <property type="match status" value="1"/>
</dbReference>
<sequence length="520" mass="56093">MSHHKTRYLKHWLATLSVCLLAGCAVGPDYKRPDAPMAAEFKPAPGWKIAAPEDDLAKGEWWKIYKDPQLDALLAEVTPNNQNIAIYVARVRQVQALASGANAARYPSLGVNADGGRIASGTGNKNDLVNSDGSINNGAIFNNVNVYGGLSWDSDLWGKLRRNVESKEANLVASIADLENAKLSMQTQLAQAYFLVRSLDSQKQLLTDTTASNLEAVRLTKNQYDVGVKARQDLINAGSQYRSVQAQLIDVGVNRAAQENLIAVLIGKPPSDFSLPFNPLPARSNLVVPVVPPGLPSDLLERRPDVAAAERRMAAANAQIGFQKAAYFPSLTLNANQNNIGFLGPSFSQLFTTPFLYWGIGPSMALTLLDFGARAAKVEEARGVYDESVATYRQAVLTAMQEVETQLAALRIYEEEAGIQNEAADLAERGVVIALNRYQAGIDNYTNVVVAKNNALSNQQKAIIIAQQRLNASVLLVKALGGSWTPQNQTPVVDPSATTNSQNQQNTQGQKAEQGPGGQG</sequence>
<keyword evidence="2 4" id="KW-0449">Lipoprotein</keyword>
<gene>
    <name evidence="4" type="ORF">ICHIAU1_17460</name>
</gene>
<name>A0A679I993_9RHOO</name>
<proteinExistence type="inferred from homology"/>
<keyword evidence="2" id="KW-1134">Transmembrane beta strand</keyword>
<protein>
    <submittedName>
        <fullName evidence="4">Outer membrane efflux lipoprotein</fullName>
    </submittedName>
</protein>
<evidence type="ECO:0000256" key="2">
    <source>
        <dbReference type="RuleBase" id="RU362097"/>
    </source>
</evidence>
<dbReference type="GO" id="GO:0005886">
    <property type="term" value="C:plasma membrane"/>
    <property type="evidence" value="ECO:0007669"/>
    <property type="project" value="UniProtKB-SubCell"/>
</dbReference>
<dbReference type="NCBIfam" id="TIGR01845">
    <property type="entry name" value="outer_NodT"/>
    <property type="match status" value="1"/>
</dbReference>
<comment type="similarity">
    <text evidence="1 2">Belongs to the outer membrane factor (OMF) (TC 1.B.17) family.</text>
</comment>
<dbReference type="AlphaFoldDB" id="A0A679I993"/>
<evidence type="ECO:0000313" key="5">
    <source>
        <dbReference type="Proteomes" id="UP000463961"/>
    </source>
</evidence>
<dbReference type="Pfam" id="PF02321">
    <property type="entry name" value="OEP"/>
    <property type="match status" value="2"/>
</dbReference>
<keyword evidence="2" id="KW-0564">Palmitate</keyword>
<dbReference type="PROSITE" id="PS51257">
    <property type="entry name" value="PROKAR_LIPOPROTEIN"/>
    <property type="match status" value="1"/>
</dbReference>
<feature type="region of interest" description="Disordered" evidence="3">
    <location>
        <begin position="486"/>
        <end position="520"/>
    </location>
</feature>
<dbReference type="EMBL" id="AP022345">
    <property type="protein sequence ID" value="BBU69463.1"/>
    <property type="molecule type" value="Genomic_DNA"/>
</dbReference>
<evidence type="ECO:0000256" key="1">
    <source>
        <dbReference type="ARBA" id="ARBA00007613"/>
    </source>
</evidence>
<accession>A0A679I993</accession>
<dbReference type="RefSeq" id="WP_162049830.1">
    <property type="nucleotide sequence ID" value="NZ_AP019011.1"/>
</dbReference>
<dbReference type="Gene3D" id="1.20.1600.10">
    <property type="entry name" value="Outer membrane efflux proteins (OEP)"/>
    <property type="match status" value="1"/>
</dbReference>
<dbReference type="InterPro" id="IPR003423">
    <property type="entry name" value="OMP_efflux"/>
</dbReference>
<keyword evidence="5" id="KW-1185">Reference proteome</keyword>
<dbReference type="OrthoDB" id="9770517at2"/>
<dbReference type="InterPro" id="IPR010131">
    <property type="entry name" value="MdtP/NodT-like"/>
</dbReference>
<organism evidence="4 5">
    <name type="scientific">Fluviibacter phosphoraccumulans</name>
    <dbReference type="NCBI Taxonomy" id="1751046"/>
    <lineage>
        <taxon>Bacteria</taxon>
        <taxon>Pseudomonadati</taxon>
        <taxon>Pseudomonadota</taxon>
        <taxon>Betaproteobacteria</taxon>
        <taxon>Rhodocyclales</taxon>
        <taxon>Fluviibacteraceae</taxon>
        <taxon>Fluviibacter</taxon>
    </lineage>
</organism>
<dbReference type="PANTHER" id="PTHR30203">
    <property type="entry name" value="OUTER MEMBRANE CATION EFFLUX PROTEIN"/>
    <property type="match status" value="1"/>
</dbReference>
<evidence type="ECO:0000256" key="3">
    <source>
        <dbReference type="SAM" id="MobiDB-lite"/>
    </source>
</evidence>
<reference evidence="5" key="1">
    <citation type="submission" date="2020-01" db="EMBL/GenBank/DDBJ databases">
        <title>Phosphoaccumulans saitamaens gen. nov., sp. nov., a polyphosphate accumulating bacterium isolated from surface river water.</title>
        <authorList>
            <person name="Watanabe K."/>
            <person name="Suda W."/>
        </authorList>
    </citation>
    <scope>NUCLEOTIDE SEQUENCE [LARGE SCALE GENOMIC DNA]</scope>
    <source>
        <strain evidence="5">ICHIAU1</strain>
    </source>
</reference>
<dbReference type="PANTHER" id="PTHR30203:SF33">
    <property type="entry name" value="BLR4455 PROTEIN"/>
    <property type="match status" value="1"/>
</dbReference>
<comment type="subcellular location">
    <subcellularLocation>
        <location evidence="2">Cell membrane</location>
        <topology evidence="2">Lipid-anchor</topology>
    </subcellularLocation>
</comment>
<dbReference type="Proteomes" id="UP000463961">
    <property type="component" value="Chromosome"/>
</dbReference>
<keyword evidence="2" id="KW-0812">Transmembrane</keyword>